<evidence type="ECO:0000313" key="1">
    <source>
        <dbReference type="EMBL" id="POU64732.1"/>
    </source>
</evidence>
<proteinExistence type="predicted"/>
<dbReference type="EMBL" id="PQLX01000005">
    <property type="protein sequence ID" value="POU64732.1"/>
    <property type="molecule type" value="Genomic_DNA"/>
</dbReference>
<organism evidence="1 2">
    <name type="scientific">Citrobacter amalonaticus</name>
    <dbReference type="NCBI Taxonomy" id="35703"/>
    <lineage>
        <taxon>Bacteria</taxon>
        <taxon>Pseudomonadati</taxon>
        <taxon>Pseudomonadota</taxon>
        <taxon>Gammaproteobacteria</taxon>
        <taxon>Enterobacterales</taxon>
        <taxon>Enterobacteriaceae</taxon>
        <taxon>Citrobacter</taxon>
    </lineage>
</organism>
<sequence length="77" mass="8531">MLPDSITSVRPVSLFPFTSLKSITKLNIPRGKKRRTHGFFLLATRCAKKLTVFAISILIAEYGAKNVRLAGVANTRQ</sequence>
<protein>
    <submittedName>
        <fullName evidence="1">Uncharacterized protein</fullName>
    </submittedName>
</protein>
<evidence type="ECO:0000313" key="2">
    <source>
        <dbReference type="Proteomes" id="UP000237003"/>
    </source>
</evidence>
<dbReference type="Proteomes" id="UP000237003">
    <property type="component" value="Unassembled WGS sequence"/>
</dbReference>
<reference evidence="1 2" key="1">
    <citation type="submission" date="2018-01" db="EMBL/GenBank/DDBJ databases">
        <title>Complete genome sequences of 14 Citrobacter spp. isolated from plant in Canada.</title>
        <authorList>
            <person name="Bhandare S.G."/>
            <person name="Colavecchio A."/>
            <person name="Jeukens J."/>
            <person name="Emond-Rheault J.-G."/>
            <person name="Freschi L."/>
            <person name="Hamel J."/>
            <person name="Kukavica-Ibrulj I."/>
            <person name="Levesque R."/>
            <person name="Goodridge L."/>
        </authorList>
    </citation>
    <scope>NUCLEOTIDE SEQUENCE [LARGE SCALE GENOMIC DNA]</scope>
    <source>
        <strain evidence="1 2">S1285</strain>
    </source>
</reference>
<gene>
    <name evidence="1" type="ORF">C3430_16335</name>
</gene>
<accession>A0A2S4RWK1</accession>
<name>A0A2S4RWK1_CITAM</name>
<comment type="caution">
    <text evidence="1">The sequence shown here is derived from an EMBL/GenBank/DDBJ whole genome shotgun (WGS) entry which is preliminary data.</text>
</comment>
<dbReference type="AlphaFoldDB" id="A0A2S4RWK1"/>